<name>S4PEH0_9NEOP</name>
<dbReference type="AlphaFoldDB" id="S4PEH0"/>
<sequence length="117" mass="13445">MALDNQGIRNLIKTRICLSCGWVARPPWANAPYYNVRRIQTNQAIIDLSVNGEKLNCLHIITLLVQVHHFSGNTLTYTVGLCCFLFHCDNTTLLRVWYLYLTHTSKQLLRGTTVPER</sequence>
<organism evidence="1">
    <name type="scientific">Pararge aegeria</name>
    <name type="common">speckled wood butterfly</name>
    <dbReference type="NCBI Taxonomy" id="116150"/>
    <lineage>
        <taxon>Eukaryota</taxon>
        <taxon>Metazoa</taxon>
        <taxon>Ecdysozoa</taxon>
        <taxon>Arthropoda</taxon>
        <taxon>Hexapoda</taxon>
        <taxon>Insecta</taxon>
        <taxon>Pterygota</taxon>
        <taxon>Neoptera</taxon>
        <taxon>Endopterygota</taxon>
        <taxon>Lepidoptera</taxon>
        <taxon>Glossata</taxon>
        <taxon>Ditrysia</taxon>
        <taxon>Papilionoidea</taxon>
        <taxon>Nymphalidae</taxon>
        <taxon>Satyrinae</taxon>
        <taxon>Satyrini</taxon>
        <taxon>Parargina</taxon>
        <taxon>Pararge</taxon>
    </lineage>
</organism>
<protein>
    <submittedName>
        <fullName evidence="1">Uncharacterized protein</fullName>
    </submittedName>
</protein>
<reference evidence="1" key="1">
    <citation type="journal article" date="2013" name="BMC Genomics">
        <title>Unscrambling butterfly oogenesis.</title>
        <authorList>
            <person name="Carter J.M."/>
            <person name="Baker S.C."/>
            <person name="Pink R."/>
            <person name="Carter D.R."/>
            <person name="Collins A."/>
            <person name="Tomlin J."/>
            <person name="Gibbs M."/>
            <person name="Breuker C.J."/>
        </authorList>
    </citation>
    <scope>NUCLEOTIDE SEQUENCE</scope>
    <source>
        <tissue evidence="1">Ovary</tissue>
    </source>
</reference>
<evidence type="ECO:0000313" key="1">
    <source>
        <dbReference type="EMBL" id="JAA88043.1"/>
    </source>
</evidence>
<proteinExistence type="predicted"/>
<accession>S4PEH0</accession>
<reference evidence="1" key="2">
    <citation type="submission" date="2013-05" db="EMBL/GenBank/DDBJ databases">
        <authorList>
            <person name="Carter J.-M."/>
            <person name="Baker S.C."/>
            <person name="Pink R."/>
            <person name="Carter D.R.F."/>
            <person name="Collins A."/>
            <person name="Tomlin J."/>
            <person name="Gibbs M."/>
            <person name="Breuker C.J."/>
        </authorList>
    </citation>
    <scope>NUCLEOTIDE SEQUENCE</scope>
    <source>
        <tissue evidence="1">Ovary</tissue>
    </source>
</reference>
<dbReference type="EMBL" id="GAIX01004517">
    <property type="protein sequence ID" value="JAA88043.1"/>
    <property type="molecule type" value="Transcribed_RNA"/>
</dbReference>